<evidence type="ECO:0000256" key="5">
    <source>
        <dbReference type="RuleBase" id="RU003560"/>
    </source>
</evidence>
<dbReference type="PANTHER" id="PTHR11986:SF79">
    <property type="entry name" value="ACETYLORNITHINE AMINOTRANSFERASE, MITOCHONDRIAL"/>
    <property type="match status" value="1"/>
</dbReference>
<reference evidence="7 8" key="1">
    <citation type="journal article" date="2019" name="Int. J. Syst. Evol. Microbiol.">
        <title>The Global Catalogue of Microorganisms (GCM) 10K type strain sequencing project: providing services to taxonomists for standard genome sequencing and annotation.</title>
        <authorList>
            <consortium name="The Broad Institute Genomics Platform"/>
            <consortium name="The Broad Institute Genome Sequencing Center for Infectious Disease"/>
            <person name="Wu L."/>
            <person name="Ma J."/>
        </authorList>
    </citation>
    <scope>NUCLEOTIDE SEQUENCE [LARGE SCALE GENOMIC DNA]</scope>
    <source>
        <strain evidence="7 8">CGMCC 1.16026</strain>
    </source>
</reference>
<dbReference type="InterPro" id="IPR015421">
    <property type="entry name" value="PyrdxlP-dep_Trfase_major"/>
</dbReference>
<keyword evidence="4 5" id="KW-0663">Pyridoxal phosphate</keyword>
<comment type="similarity">
    <text evidence="5">Belongs to the class-III pyridoxal-phosphate-dependent aminotransferase family.</text>
</comment>
<dbReference type="PANTHER" id="PTHR11986">
    <property type="entry name" value="AMINOTRANSFERASE CLASS III"/>
    <property type="match status" value="1"/>
</dbReference>
<evidence type="ECO:0000256" key="1">
    <source>
        <dbReference type="ARBA" id="ARBA00001933"/>
    </source>
</evidence>
<name>A0ABD5QQX2_9EURY</name>
<keyword evidence="3" id="KW-0808">Transferase</keyword>
<dbReference type="InterPro" id="IPR015422">
    <property type="entry name" value="PyrdxlP-dep_Trfase_small"/>
</dbReference>
<proteinExistence type="inferred from homology"/>
<organism evidence="7 8">
    <name type="scientific">Halorubrum glutamatedens</name>
    <dbReference type="NCBI Taxonomy" id="2707018"/>
    <lineage>
        <taxon>Archaea</taxon>
        <taxon>Methanobacteriati</taxon>
        <taxon>Methanobacteriota</taxon>
        <taxon>Stenosarchaea group</taxon>
        <taxon>Halobacteria</taxon>
        <taxon>Halobacteriales</taxon>
        <taxon>Haloferacaceae</taxon>
        <taxon>Halorubrum</taxon>
    </lineage>
</organism>
<dbReference type="EMBL" id="JBHSKV010000010">
    <property type="protein sequence ID" value="MFC5134660.1"/>
    <property type="molecule type" value="Genomic_DNA"/>
</dbReference>
<keyword evidence="8" id="KW-1185">Reference proteome</keyword>
<dbReference type="Gene3D" id="3.90.1150.10">
    <property type="entry name" value="Aspartate Aminotransferase, domain 1"/>
    <property type="match status" value="1"/>
</dbReference>
<gene>
    <name evidence="7" type="ORF">ACFPJA_07990</name>
</gene>
<keyword evidence="2 7" id="KW-0032">Aminotransferase</keyword>
<dbReference type="InterPro" id="IPR005814">
    <property type="entry name" value="Aminotrans_3"/>
</dbReference>
<dbReference type="PROSITE" id="PS00600">
    <property type="entry name" value="AA_TRANSFER_CLASS_3"/>
    <property type="match status" value="1"/>
</dbReference>
<dbReference type="GO" id="GO:0008483">
    <property type="term" value="F:transaminase activity"/>
    <property type="evidence" value="ECO:0007669"/>
    <property type="project" value="UniProtKB-KW"/>
</dbReference>
<comment type="cofactor">
    <cofactor evidence="1">
        <name>pyridoxal 5'-phosphate</name>
        <dbReference type="ChEBI" id="CHEBI:597326"/>
    </cofactor>
</comment>
<accession>A0ABD5QQX2</accession>
<dbReference type="PIRSF" id="PIRSF000521">
    <property type="entry name" value="Transaminase_4ab_Lys_Orn"/>
    <property type="match status" value="1"/>
</dbReference>
<evidence type="ECO:0000256" key="2">
    <source>
        <dbReference type="ARBA" id="ARBA00022576"/>
    </source>
</evidence>
<dbReference type="InterPro" id="IPR050103">
    <property type="entry name" value="Class-III_PLP-dep_AT"/>
</dbReference>
<feature type="region of interest" description="Disordered" evidence="6">
    <location>
        <begin position="1"/>
        <end position="26"/>
    </location>
</feature>
<dbReference type="Gene3D" id="3.40.640.10">
    <property type="entry name" value="Type I PLP-dependent aspartate aminotransferase-like (Major domain)"/>
    <property type="match status" value="1"/>
</dbReference>
<evidence type="ECO:0000313" key="7">
    <source>
        <dbReference type="EMBL" id="MFC5134660.1"/>
    </source>
</evidence>
<evidence type="ECO:0000256" key="3">
    <source>
        <dbReference type="ARBA" id="ARBA00022679"/>
    </source>
</evidence>
<dbReference type="Proteomes" id="UP001596145">
    <property type="component" value="Unassembled WGS sequence"/>
</dbReference>
<evidence type="ECO:0000313" key="8">
    <source>
        <dbReference type="Proteomes" id="UP001596145"/>
    </source>
</evidence>
<dbReference type="Pfam" id="PF00202">
    <property type="entry name" value="Aminotran_3"/>
    <property type="match status" value="1"/>
</dbReference>
<evidence type="ECO:0000256" key="6">
    <source>
        <dbReference type="SAM" id="MobiDB-lite"/>
    </source>
</evidence>
<dbReference type="AlphaFoldDB" id="A0ABD5QQX2"/>
<sequence>MTAGPPIEEIHFDDAPNVDSVPGPKSRELLEKQERIDSSAVAYPEDIPVAFESGKGATIRDADGNTYIDMFAGIGVLNVGHSNPYVLEAVRDQTEKLVHTVDFPTEARLDLIEKLDEIAPPGLRGENRVVFGGPTGSDAVEAAIKLAKYNTGGDGLIAFRGSYHGATSGAMALTSNKGFKDDYTPLLPDVVHAKYPSPFIDRDESGDAASVCPVDDGECCQSFSCARALKEVEEIIEDPYGGLANPAGIFVEPIQGEGGVIVPPEGFLKGLREIATENDVPLMFDEIQSGMGRSGQWWASEWHGVTPDIMTTAKALGGVGFPLSATIYHEDLDTWDAGGHAGTYRGHVVAMRAGSRAIEYVQEHDLLAHARDLGEHVRGRLRAAGEENDRLGEVRGRGLFIGAEFVDGNGDPDGDAVEAIQQYCFEHGVLVWTAGRHGNVLRLLPPLVLTRDLADAALDVIEEAIDHVTAEAAASR</sequence>
<protein>
    <submittedName>
        <fullName evidence="7">Aspartate aminotransferase family protein</fullName>
    </submittedName>
</protein>
<dbReference type="InterPro" id="IPR049704">
    <property type="entry name" value="Aminotrans_3_PPA_site"/>
</dbReference>
<dbReference type="SUPFAM" id="SSF53383">
    <property type="entry name" value="PLP-dependent transferases"/>
    <property type="match status" value="1"/>
</dbReference>
<evidence type="ECO:0000256" key="4">
    <source>
        <dbReference type="ARBA" id="ARBA00022898"/>
    </source>
</evidence>
<dbReference type="RefSeq" id="WP_122106188.1">
    <property type="nucleotide sequence ID" value="NZ_JBHSKV010000010.1"/>
</dbReference>
<dbReference type="InterPro" id="IPR015424">
    <property type="entry name" value="PyrdxlP-dep_Trfase"/>
</dbReference>
<dbReference type="CDD" id="cd00610">
    <property type="entry name" value="OAT_like"/>
    <property type="match status" value="1"/>
</dbReference>
<comment type="caution">
    <text evidence="7">The sequence shown here is derived from an EMBL/GenBank/DDBJ whole genome shotgun (WGS) entry which is preliminary data.</text>
</comment>